<dbReference type="AlphaFoldDB" id="A0A1H5JJ60"/>
<protein>
    <submittedName>
        <fullName evidence="1">Uncharacterized protein</fullName>
    </submittedName>
</protein>
<evidence type="ECO:0000313" key="1">
    <source>
        <dbReference type="EMBL" id="SEE52267.1"/>
    </source>
</evidence>
<accession>A0A1H5JJ60</accession>
<reference evidence="1 2" key="1">
    <citation type="submission" date="2016-10" db="EMBL/GenBank/DDBJ databases">
        <authorList>
            <person name="de Groot N.N."/>
        </authorList>
    </citation>
    <scope>NUCLEOTIDE SEQUENCE [LARGE SCALE GENOMIC DNA]</scope>
    <source>
        <strain evidence="1 2">GAS522</strain>
    </source>
</reference>
<dbReference type="Proteomes" id="UP000183208">
    <property type="component" value="Unassembled WGS sequence"/>
</dbReference>
<name>A0A1H5JJ60_9BRAD</name>
<organism evidence="1 2">
    <name type="scientific">Bradyrhizobium lablabi</name>
    <dbReference type="NCBI Taxonomy" id="722472"/>
    <lineage>
        <taxon>Bacteria</taxon>
        <taxon>Pseudomonadati</taxon>
        <taxon>Pseudomonadota</taxon>
        <taxon>Alphaproteobacteria</taxon>
        <taxon>Hyphomicrobiales</taxon>
        <taxon>Nitrobacteraceae</taxon>
        <taxon>Bradyrhizobium</taxon>
    </lineage>
</organism>
<sequence length="101" mass="11171">MAAARHPLRSYVIGLFRHGDLVSVAEAVAICGASPQAVRKWIKAEGIDIAARRLTRIAKFTTNAQRYLDGLPPLRRPSKGQMRRDLAKAMERFNAANAKQS</sequence>
<proteinExistence type="predicted"/>
<gene>
    <name evidence="1" type="ORF">SAMN05444171_7843</name>
</gene>
<dbReference type="RefSeq" id="WP_074830614.1">
    <property type="nucleotide sequence ID" value="NZ_FNTI01000001.1"/>
</dbReference>
<dbReference type="EMBL" id="FNTI01000001">
    <property type="protein sequence ID" value="SEE52267.1"/>
    <property type="molecule type" value="Genomic_DNA"/>
</dbReference>
<evidence type="ECO:0000313" key="2">
    <source>
        <dbReference type="Proteomes" id="UP000183208"/>
    </source>
</evidence>